<accession>A0A1H3DY13</accession>
<dbReference type="SMART" id="SM00471">
    <property type="entry name" value="HDc"/>
    <property type="match status" value="1"/>
</dbReference>
<protein>
    <submittedName>
        <fullName evidence="2">HD domain-containing protein</fullName>
    </submittedName>
</protein>
<evidence type="ECO:0000313" key="3">
    <source>
        <dbReference type="Proteomes" id="UP000199652"/>
    </source>
</evidence>
<organism evidence="2 3">
    <name type="scientific">Eubacterium barkeri</name>
    <name type="common">Clostridium barkeri</name>
    <dbReference type="NCBI Taxonomy" id="1528"/>
    <lineage>
        <taxon>Bacteria</taxon>
        <taxon>Bacillati</taxon>
        <taxon>Bacillota</taxon>
        <taxon>Clostridia</taxon>
        <taxon>Eubacteriales</taxon>
        <taxon>Eubacteriaceae</taxon>
        <taxon>Eubacterium</taxon>
    </lineage>
</organism>
<dbReference type="STRING" id="1528.SAMN04488579_10611"/>
<sequence>MAMDRIEKIRCHPLYTEHYRLLQSAEADRIFCRHTLEHFLDVARLMVIYNLEEGAGLPKEHLYATALLHDIGRYEEQTQGTPHHEASARLTGIILKDCGFSSPEITEIQGAIRHHRDADARDTPLSNYLYRADKASRCCFACPAIKDCHWPDSKKNLTLTL</sequence>
<dbReference type="EMBL" id="FNOU01000006">
    <property type="protein sequence ID" value="SDX71281.1"/>
    <property type="molecule type" value="Genomic_DNA"/>
</dbReference>
<dbReference type="Gene3D" id="1.10.3210.10">
    <property type="entry name" value="Hypothetical protein af1432"/>
    <property type="match status" value="1"/>
</dbReference>
<feature type="domain" description="HD/PDEase" evidence="1">
    <location>
        <begin position="31"/>
        <end position="147"/>
    </location>
</feature>
<evidence type="ECO:0000259" key="1">
    <source>
        <dbReference type="SMART" id="SM00471"/>
    </source>
</evidence>
<evidence type="ECO:0000313" key="2">
    <source>
        <dbReference type="EMBL" id="SDX71281.1"/>
    </source>
</evidence>
<dbReference type="Pfam" id="PF01966">
    <property type="entry name" value="HD"/>
    <property type="match status" value="1"/>
</dbReference>
<dbReference type="SUPFAM" id="SSF109604">
    <property type="entry name" value="HD-domain/PDEase-like"/>
    <property type="match status" value="1"/>
</dbReference>
<dbReference type="AlphaFoldDB" id="A0A1H3DY13"/>
<gene>
    <name evidence="2" type="ORF">SAMN04488579_10611</name>
</gene>
<dbReference type="InterPro" id="IPR006674">
    <property type="entry name" value="HD_domain"/>
</dbReference>
<dbReference type="Proteomes" id="UP000199652">
    <property type="component" value="Unassembled WGS sequence"/>
</dbReference>
<reference evidence="3" key="1">
    <citation type="submission" date="2016-10" db="EMBL/GenBank/DDBJ databases">
        <authorList>
            <person name="Varghese N."/>
            <person name="Submissions S."/>
        </authorList>
    </citation>
    <scope>NUCLEOTIDE SEQUENCE [LARGE SCALE GENOMIC DNA]</scope>
    <source>
        <strain evidence="3">VPI 5359</strain>
    </source>
</reference>
<dbReference type="InterPro" id="IPR003607">
    <property type="entry name" value="HD/PDEase_dom"/>
</dbReference>
<dbReference type="CDD" id="cd00077">
    <property type="entry name" value="HDc"/>
    <property type="match status" value="1"/>
</dbReference>
<name>A0A1H3DY13_EUBBA</name>
<proteinExistence type="predicted"/>
<keyword evidence="3" id="KW-1185">Reference proteome</keyword>